<accession>A0ABT0FCS8</accession>
<evidence type="ECO:0000259" key="10">
    <source>
        <dbReference type="Pfam" id="PF07730"/>
    </source>
</evidence>
<comment type="catalytic activity">
    <reaction evidence="1">
        <text>ATP + protein L-histidine = ADP + protein N-phospho-L-histidine.</text>
        <dbReference type="EC" id="2.7.13.3"/>
    </reaction>
</comment>
<evidence type="ECO:0000256" key="6">
    <source>
        <dbReference type="ARBA" id="ARBA00022777"/>
    </source>
</evidence>
<dbReference type="GO" id="GO:0016301">
    <property type="term" value="F:kinase activity"/>
    <property type="evidence" value="ECO:0007669"/>
    <property type="project" value="UniProtKB-KW"/>
</dbReference>
<keyword evidence="7" id="KW-0067">ATP-binding</keyword>
<feature type="domain" description="Signal transduction histidine kinase subgroup 3 dimerisation and phosphoacceptor" evidence="10">
    <location>
        <begin position="198"/>
        <end position="263"/>
    </location>
</feature>
<dbReference type="RefSeq" id="WP_247629240.1">
    <property type="nucleotide sequence ID" value="NZ_JAHWXN010000001.1"/>
</dbReference>
<dbReference type="InterPro" id="IPR036890">
    <property type="entry name" value="HATPase_C_sf"/>
</dbReference>
<dbReference type="PANTHER" id="PTHR24421:SF10">
    <property type="entry name" value="NITRATE_NITRITE SENSOR PROTEIN NARQ"/>
    <property type="match status" value="1"/>
</dbReference>
<dbReference type="PANTHER" id="PTHR24421">
    <property type="entry name" value="NITRATE/NITRITE SENSOR PROTEIN NARX-RELATED"/>
    <property type="match status" value="1"/>
</dbReference>
<sequence>MFRPISRTWLIVDIVGAVLGFAVTTPLTLFFSATQLSAWSGASALAVTASVVASAVVWGAAAIARLSPALALGVAWFGAVIQMGMGLAPAVYDLGIMVVLFATAAWGSRRLLWIGGISALGGGVLGGLYFGVVWSGELLTDAASALRAALIATLLASVFVLAMVMSWGAGLLWRVILRGRETQVARAQAEMLAAEEQERVRIARDMHDVVAHSLAVVIAQADGARYAAAAQPEIASEALGTIAQTARGALSDVRLLLTQLRHRQGDGPQPTLADLETLFAQVRQAGVEPRITVDPMPPGEPPGAIQLAVYRILQEALTNAIRHGDGAVEVHLAWLPDRVDVQVRNMIGGDAVPTVGGHGVIGMRERAQLVGGSLQAERHGDQFVVAASLPIGGPVAG</sequence>
<keyword evidence="9" id="KW-0812">Transmembrane</keyword>
<proteinExistence type="predicted"/>
<protein>
    <recommendedName>
        <fullName evidence="2">histidine kinase</fullName>
        <ecNumber evidence="2">2.7.13.3</ecNumber>
    </recommendedName>
</protein>
<keyword evidence="4" id="KW-0808">Transferase</keyword>
<keyword evidence="9" id="KW-0472">Membrane</keyword>
<comment type="caution">
    <text evidence="11">The sequence shown here is derived from an EMBL/GenBank/DDBJ whole genome shotgun (WGS) entry which is preliminary data.</text>
</comment>
<evidence type="ECO:0000256" key="5">
    <source>
        <dbReference type="ARBA" id="ARBA00022741"/>
    </source>
</evidence>
<keyword evidence="9" id="KW-1133">Transmembrane helix</keyword>
<keyword evidence="6 11" id="KW-0418">Kinase</keyword>
<name>A0ABT0FCS8_9MICO</name>
<evidence type="ECO:0000256" key="2">
    <source>
        <dbReference type="ARBA" id="ARBA00012438"/>
    </source>
</evidence>
<dbReference type="EC" id="2.7.13.3" evidence="2"/>
<evidence type="ECO:0000256" key="1">
    <source>
        <dbReference type="ARBA" id="ARBA00000085"/>
    </source>
</evidence>
<keyword evidence="5" id="KW-0547">Nucleotide-binding</keyword>
<evidence type="ECO:0000256" key="4">
    <source>
        <dbReference type="ARBA" id="ARBA00022679"/>
    </source>
</evidence>
<evidence type="ECO:0000256" key="8">
    <source>
        <dbReference type="ARBA" id="ARBA00023012"/>
    </source>
</evidence>
<evidence type="ECO:0000256" key="3">
    <source>
        <dbReference type="ARBA" id="ARBA00022553"/>
    </source>
</evidence>
<evidence type="ECO:0000313" key="11">
    <source>
        <dbReference type="EMBL" id="MCK2035835.1"/>
    </source>
</evidence>
<dbReference type="CDD" id="cd16917">
    <property type="entry name" value="HATPase_UhpB-NarQ-NarX-like"/>
    <property type="match status" value="1"/>
</dbReference>
<dbReference type="SUPFAM" id="SSF55874">
    <property type="entry name" value="ATPase domain of HSP90 chaperone/DNA topoisomerase II/histidine kinase"/>
    <property type="match status" value="1"/>
</dbReference>
<reference evidence="11 12" key="1">
    <citation type="submission" date="2021-06" db="EMBL/GenBank/DDBJ databases">
        <title>Genome-based taxonomic framework of Microbacterium strains isolated from marine environment, the description of four new species and reclassification of four preexisting species.</title>
        <authorList>
            <person name="Lee S.D."/>
            <person name="Kim S.-M."/>
            <person name="Byeon Y.-S."/>
            <person name="Yang H.L."/>
            <person name="Kim I.S."/>
        </authorList>
    </citation>
    <scope>NUCLEOTIDE SEQUENCE [LARGE SCALE GENOMIC DNA]</scope>
    <source>
        <strain evidence="11 12">SSW1-49</strain>
    </source>
</reference>
<dbReference type="Gene3D" id="1.20.5.1930">
    <property type="match status" value="1"/>
</dbReference>
<dbReference type="Proteomes" id="UP001300096">
    <property type="component" value="Unassembled WGS sequence"/>
</dbReference>
<feature type="transmembrane region" description="Helical" evidence="9">
    <location>
        <begin position="146"/>
        <end position="173"/>
    </location>
</feature>
<keyword evidence="12" id="KW-1185">Reference proteome</keyword>
<dbReference type="EMBL" id="JAHWXN010000001">
    <property type="protein sequence ID" value="MCK2035835.1"/>
    <property type="molecule type" value="Genomic_DNA"/>
</dbReference>
<gene>
    <name evidence="11" type="ORF">KZC51_06765</name>
</gene>
<dbReference type="InterPro" id="IPR011712">
    <property type="entry name" value="Sig_transdc_His_kin_sub3_dim/P"/>
</dbReference>
<evidence type="ECO:0000313" key="12">
    <source>
        <dbReference type="Proteomes" id="UP001300096"/>
    </source>
</evidence>
<evidence type="ECO:0000256" key="7">
    <source>
        <dbReference type="ARBA" id="ARBA00022840"/>
    </source>
</evidence>
<evidence type="ECO:0000256" key="9">
    <source>
        <dbReference type="SAM" id="Phobius"/>
    </source>
</evidence>
<feature type="transmembrane region" description="Helical" evidence="9">
    <location>
        <begin position="9"/>
        <end position="32"/>
    </location>
</feature>
<dbReference type="Gene3D" id="3.30.565.10">
    <property type="entry name" value="Histidine kinase-like ATPase, C-terminal domain"/>
    <property type="match status" value="1"/>
</dbReference>
<feature type="transmembrane region" description="Helical" evidence="9">
    <location>
        <begin position="38"/>
        <end position="59"/>
    </location>
</feature>
<organism evidence="11 12">
    <name type="scientific">Microbacterium croceum</name>
    <dbReference type="NCBI Taxonomy" id="2851645"/>
    <lineage>
        <taxon>Bacteria</taxon>
        <taxon>Bacillati</taxon>
        <taxon>Actinomycetota</taxon>
        <taxon>Actinomycetes</taxon>
        <taxon>Micrococcales</taxon>
        <taxon>Microbacteriaceae</taxon>
        <taxon>Microbacterium</taxon>
    </lineage>
</organism>
<feature type="transmembrane region" description="Helical" evidence="9">
    <location>
        <begin position="66"/>
        <end position="84"/>
    </location>
</feature>
<dbReference type="Pfam" id="PF07730">
    <property type="entry name" value="HisKA_3"/>
    <property type="match status" value="1"/>
</dbReference>
<keyword evidence="8" id="KW-0902">Two-component regulatory system</keyword>
<keyword evidence="3" id="KW-0597">Phosphoprotein</keyword>
<feature type="transmembrane region" description="Helical" evidence="9">
    <location>
        <begin position="111"/>
        <end position="134"/>
    </location>
</feature>
<dbReference type="InterPro" id="IPR050482">
    <property type="entry name" value="Sensor_HK_TwoCompSys"/>
</dbReference>